<dbReference type="AlphaFoldDB" id="A0A7S1KCX4"/>
<reference evidence="1" key="1">
    <citation type="submission" date="2021-01" db="EMBL/GenBank/DDBJ databases">
        <authorList>
            <person name="Corre E."/>
            <person name="Pelletier E."/>
            <person name="Niang G."/>
            <person name="Scheremetjew M."/>
            <person name="Finn R."/>
            <person name="Kale V."/>
            <person name="Holt S."/>
            <person name="Cochrane G."/>
            <person name="Meng A."/>
            <person name="Brown T."/>
            <person name="Cohen L."/>
        </authorList>
    </citation>
    <scope>NUCLEOTIDE SEQUENCE</scope>
    <source>
        <strain evidence="1">CCMP3346</strain>
    </source>
</reference>
<evidence type="ECO:0000313" key="1">
    <source>
        <dbReference type="EMBL" id="CAD9070245.1"/>
    </source>
</evidence>
<name>A0A7S1KCX4_9ALVE</name>
<sequence length="170" mass="18526">MPLAHPFSPLPPFSPPPLPCPPLPSRLPPLSLCAHIDWLAGRAHCPLVAVVVCVLWTCLSNHRQCQPTDADTRQTQRDGTVCAACCCDVRFTACAFHSSLDLDDTPSHLIFSQCGRLLCYSCRLFFVRLGLGWIGSLTHMHVSVCRFKCVWSRADAWRGACVCGSGSGSS</sequence>
<accession>A0A7S1KCX4</accession>
<protein>
    <submittedName>
        <fullName evidence="1">Uncharacterized protein</fullName>
    </submittedName>
</protein>
<gene>
    <name evidence="1" type="ORF">VBRA1451_LOCUS25327</name>
</gene>
<proteinExistence type="predicted"/>
<organism evidence="1">
    <name type="scientific">Vitrella brassicaformis</name>
    <dbReference type="NCBI Taxonomy" id="1169539"/>
    <lineage>
        <taxon>Eukaryota</taxon>
        <taxon>Sar</taxon>
        <taxon>Alveolata</taxon>
        <taxon>Colpodellida</taxon>
        <taxon>Vitrellaceae</taxon>
        <taxon>Vitrella</taxon>
    </lineage>
</organism>
<dbReference type="EMBL" id="HBGB01043042">
    <property type="protein sequence ID" value="CAD9070245.1"/>
    <property type="molecule type" value="Transcribed_RNA"/>
</dbReference>